<name>A0A1C3XJK8_9BRAD</name>
<dbReference type="RefSeq" id="WP_074448509.1">
    <property type="nucleotide sequence ID" value="NZ_FMAE01000032.1"/>
</dbReference>
<dbReference type="AlphaFoldDB" id="A0A1C3XJK8"/>
<dbReference type="InterPro" id="IPR009241">
    <property type="entry name" value="HigB-like"/>
</dbReference>
<sequence>MNDLLRTVKPTVFVGSSKKDLRAFPAAVRSEIGQSLFEAQLGEHPRNAKPLKGLSGVLEIRDNFDGDTYRTVYTTRLEGVLYVLHAFQKKSTGGIATPQRHIDLVRQRLRDAEAIHKATKGDR</sequence>
<dbReference type="EMBL" id="FMAE01000032">
    <property type="protein sequence ID" value="SCB52389.1"/>
    <property type="molecule type" value="Genomic_DNA"/>
</dbReference>
<dbReference type="Proteomes" id="UP000183174">
    <property type="component" value="Unassembled WGS sequence"/>
</dbReference>
<proteinExistence type="predicted"/>
<dbReference type="Pfam" id="PF05973">
    <property type="entry name" value="Gp49"/>
    <property type="match status" value="1"/>
</dbReference>
<accession>A0A1C3XJK8</accession>
<organism evidence="1 2">
    <name type="scientific">Bradyrhizobium yuanmingense</name>
    <dbReference type="NCBI Taxonomy" id="108015"/>
    <lineage>
        <taxon>Bacteria</taxon>
        <taxon>Pseudomonadati</taxon>
        <taxon>Pseudomonadota</taxon>
        <taxon>Alphaproteobacteria</taxon>
        <taxon>Hyphomicrobiales</taxon>
        <taxon>Nitrobacteraceae</taxon>
        <taxon>Bradyrhizobium</taxon>
    </lineage>
</organism>
<protein>
    <submittedName>
        <fullName evidence="1">Phage-related protein</fullName>
    </submittedName>
</protein>
<evidence type="ECO:0000313" key="2">
    <source>
        <dbReference type="Proteomes" id="UP000183174"/>
    </source>
</evidence>
<reference evidence="1 2" key="1">
    <citation type="submission" date="2016-08" db="EMBL/GenBank/DDBJ databases">
        <authorList>
            <person name="Seilhamer J.J."/>
        </authorList>
    </citation>
    <scope>NUCLEOTIDE SEQUENCE [LARGE SCALE GENOMIC DNA]</scope>
    <source>
        <strain evidence="1 2">CCBAU 10071</strain>
    </source>
</reference>
<evidence type="ECO:0000313" key="1">
    <source>
        <dbReference type="EMBL" id="SCB52389.1"/>
    </source>
</evidence>
<gene>
    <name evidence="1" type="ORF">GA0061099_10325</name>
</gene>